<dbReference type="EMBL" id="CYZR01000001">
    <property type="protein sequence ID" value="CUN44392.1"/>
    <property type="molecule type" value="Genomic_DNA"/>
</dbReference>
<dbReference type="PANTHER" id="PTHR43567">
    <property type="entry name" value="FLAVOREDOXIN-RELATED-RELATED"/>
    <property type="match status" value="1"/>
</dbReference>
<dbReference type="SUPFAM" id="SSF50475">
    <property type="entry name" value="FMN-binding split barrel"/>
    <property type="match status" value="1"/>
</dbReference>
<name>A0ABM9UNG8_SARVE</name>
<evidence type="ECO:0000259" key="2">
    <source>
        <dbReference type="Pfam" id="PF01613"/>
    </source>
</evidence>
<dbReference type="Proteomes" id="UP000095488">
    <property type="component" value="Unassembled WGS sequence"/>
</dbReference>
<organism evidence="3 4">
    <name type="scientific">Sarcina ventriculi</name>
    <name type="common">Clostridium ventriculi</name>
    <dbReference type="NCBI Taxonomy" id="1267"/>
    <lineage>
        <taxon>Bacteria</taxon>
        <taxon>Bacillati</taxon>
        <taxon>Bacillota</taxon>
        <taxon>Clostridia</taxon>
        <taxon>Eubacteriales</taxon>
        <taxon>Clostridiaceae</taxon>
        <taxon>Sarcina</taxon>
    </lineage>
</organism>
<protein>
    <submittedName>
        <fullName evidence="3">Flavin reductase like domain</fullName>
    </submittedName>
</protein>
<gene>
    <name evidence="3" type="ORF">ERS852473_00148</name>
</gene>
<feature type="domain" description="Flavin reductase like" evidence="2">
    <location>
        <begin position="19"/>
        <end position="163"/>
    </location>
</feature>
<keyword evidence="4" id="KW-1185">Reference proteome</keyword>
<proteinExistence type="inferred from homology"/>
<evidence type="ECO:0000256" key="1">
    <source>
        <dbReference type="ARBA" id="ARBA00038054"/>
    </source>
</evidence>
<dbReference type="Gene3D" id="2.30.110.10">
    <property type="entry name" value="Electron Transport, Fmn-binding Protein, Chain A"/>
    <property type="match status" value="1"/>
</dbReference>
<dbReference type="InterPro" id="IPR002563">
    <property type="entry name" value="Flavin_Rdtase-like_dom"/>
</dbReference>
<dbReference type="InterPro" id="IPR052174">
    <property type="entry name" value="Flavoredoxin"/>
</dbReference>
<accession>A0ABM9UNG8</accession>
<dbReference type="InterPro" id="IPR012349">
    <property type="entry name" value="Split_barrel_FMN-bd"/>
</dbReference>
<comment type="similarity">
    <text evidence="1">Belongs to the flavoredoxin family.</text>
</comment>
<evidence type="ECO:0000313" key="3">
    <source>
        <dbReference type="EMBL" id="CUN44392.1"/>
    </source>
</evidence>
<comment type="caution">
    <text evidence="3">The sequence shown here is derived from an EMBL/GenBank/DDBJ whole genome shotgun (WGS) entry which is preliminary data.</text>
</comment>
<dbReference type="RefSeq" id="WP_055257054.1">
    <property type="nucleotide sequence ID" value="NZ_CABIXL010000001.1"/>
</dbReference>
<dbReference type="PANTHER" id="PTHR43567:SF5">
    <property type="entry name" value="HYPOTHETICAL CYTOSOLIC PROTEIN"/>
    <property type="match status" value="1"/>
</dbReference>
<evidence type="ECO:0000313" key="4">
    <source>
        <dbReference type="Proteomes" id="UP000095488"/>
    </source>
</evidence>
<reference evidence="3 4" key="1">
    <citation type="submission" date="2015-09" db="EMBL/GenBank/DDBJ databases">
        <authorList>
            <consortium name="Pathogen Informatics"/>
        </authorList>
    </citation>
    <scope>NUCLEOTIDE SEQUENCE [LARGE SCALE GENOMIC DNA]</scope>
    <source>
        <strain evidence="3 4">2789STDY5834858</strain>
    </source>
</reference>
<sequence>MDFNEKLNLSMEYLHKQGAFLTAKVDDKVNTMTISWGSVGFMWGKPVFMALIRPQRYTNEFIEKSNSFTVSIPFSSDLKQALGVCGSKSGRNVDKENEAKINFISGRDEMFAIVDKCDVYYECKVLYSNKLKTEELPNDIKDSFYSAGDTHILYFAEIVNCYKGKDI</sequence>
<dbReference type="Pfam" id="PF01613">
    <property type="entry name" value="Flavin_Reduct"/>
    <property type="match status" value="1"/>
</dbReference>